<evidence type="ECO:0000313" key="2">
    <source>
        <dbReference type="EMBL" id="CAG6675091.1"/>
    </source>
</evidence>
<accession>A0A8D8SUU2</accession>
<name>A0A8D8SUU2_9HEMI</name>
<dbReference type="AlphaFoldDB" id="A0A8D8SUU2"/>
<sequence length="254" mass="29175">MGKKKFYPSKFNRGWLEDPELQIWIQPSREEGQTAYCPFCDRHLMGSKTLMQRHGNNPKHQRNVRLGTNKNIGSPLILLESSVNNAPKQAKVKVEVNTQKVQSNSKVPKKVSFPQKWLTDPELNNYLIPSTDPNFKAHCKFCKCGINGKRSDMLKHALTPHHIREYHLLGESEVAIPPQDLRESHNTSEESFMRLDNSESAKVDYDSEVLAQISKEMGCKIIKLEPNEVQQTDLDEEDLDEEEEDDDDDDLCQI</sequence>
<organism evidence="2">
    <name type="scientific">Cacopsylla melanoneura</name>
    <dbReference type="NCBI Taxonomy" id="428564"/>
    <lineage>
        <taxon>Eukaryota</taxon>
        <taxon>Metazoa</taxon>
        <taxon>Ecdysozoa</taxon>
        <taxon>Arthropoda</taxon>
        <taxon>Hexapoda</taxon>
        <taxon>Insecta</taxon>
        <taxon>Pterygota</taxon>
        <taxon>Neoptera</taxon>
        <taxon>Paraneoptera</taxon>
        <taxon>Hemiptera</taxon>
        <taxon>Sternorrhyncha</taxon>
        <taxon>Psylloidea</taxon>
        <taxon>Psyllidae</taxon>
        <taxon>Psyllinae</taxon>
        <taxon>Cacopsylla</taxon>
    </lineage>
</organism>
<protein>
    <submittedName>
        <fullName evidence="2">Uncharacterized protein</fullName>
    </submittedName>
</protein>
<reference evidence="2" key="1">
    <citation type="submission" date="2021-05" db="EMBL/GenBank/DDBJ databases">
        <authorList>
            <person name="Alioto T."/>
            <person name="Alioto T."/>
            <person name="Gomez Garrido J."/>
        </authorList>
    </citation>
    <scope>NUCLEOTIDE SEQUENCE</scope>
</reference>
<dbReference type="EMBL" id="HBUF01235571">
    <property type="protein sequence ID" value="CAG6675091.1"/>
    <property type="molecule type" value="Transcribed_RNA"/>
</dbReference>
<dbReference type="EMBL" id="HBUF01235570">
    <property type="protein sequence ID" value="CAG6675090.1"/>
    <property type="molecule type" value="Transcribed_RNA"/>
</dbReference>
<proteinExistence type="predicted"/>
<feature type="compositionally biased region" description="Acidic residues" evidence="1">
    <location>
        <begin position="233"/>
        <end position="254"/>
    </location>
</feature>
<evidence type="ECO:0000256" key="1">
    <source>
        <dbReference type="SAM" id="MobiDB-lite"/>
    </source>
</evidence>
<feature type="region of interest" description="Disordered" evidence="1">
    <location>
        <begin position="224"/>
        <end position="254"/>
    </location>
</feature>